<dbReference type="PROSITE" id="PS50297">
    <property type="entry name" value="ANK_REP_REGION"/>
    <property type="match status" value="1"/>
</dbReference>
<keyword evidence="4" id="KW-1185">Reference proteome</keyword>
<name>A0A8R1ETJ8_CAEJA</name>
<dbReference type="InterPro" id="IPR002110">
    <property type="entry name" value="Ankyrin_rpt"/>
</dbReference>
<reference evidence="4" key="1">
    <citation type="submission" date="2010-08" db="EMBL/GenBank/DDBJ databases">
        <authorList>
            <consortium name="Caenorhabditis japonica Sequencing Consortium"/>
            <person name="Wilson R.K."/>
        </authorList>
    </citation>
    <scope>NUCLEOTIDE SEQUENCE [LARGE SCALE GENOMIC DNA]</scope>
    <source>
        <strain evidence="4">DF5081</strain>
    </source>
</reference>
<protein>
    <submittedName>
        <fullName evidence="3">ANK_REP_REGION domain-containing protein</fullName>
    </submittedName>
</protein>
<feature type="repeat" description="ANK" evidence="1">
    <location>
        <begin position="62"/>
        <end position="85"/>
    </location>
</feature>
<accession>A0A8R1ETJ8</accession>
<dbReference type="EnsemblMetazoa" id="CJA42533.1">
    <property type="protein sequence ID" value="CJA42533.1"/>
    <property type="gene ID" value="WBGene00218381"/>
</dbReference>
<evidence type="ECO:0000313" key="4">
    <source>
        <dbReference type="Proteomes" id="UP000005237"/>
    </source>
</evidence>
<dbReference type="AlphaFoldDB" id="A0A8R1ETJ8"/>
<dbReference type="InterPro" id="IPR036770">
    <property type="entry name" value="Ankyrin_rpt-contain_sf"/>
</dbReference>
<evidence type="ECO:0000256" key="1">
    <source>
        <dbReference type="PROSITE-ProRule" id="PRU00023"/>
    </source>
</evidence>
<organism evidence="3 4">
    <name type="scientific">Caenorhabditis japonica</name>
    <dbReference type="NCBI Taxonomy" id="281687"/>
    <lineage>
        <taxon>Eukaryota</taxon>
        <taxon>Metazoa</taxon>
        <taxon>Ecdysozoa</taxon>
        <taxon>Nematoda</taxon>
        <taxon>Chromadorea</taxon>
        <taxon>Rhabditida</taxon>
        <taxon>Rhabditina</taxon>
        <taxon>Rhabditomorpha</taxon>
        <taxon>Rhabditoidea</taxon>
        <taxon>Rhabditidae</taxon>
        <taxon>Peloderinae</taxon>
        <taxon>Caenorhabditis</taxon>
    </lineage>
</organism>
<reference evidence="3" key="2">
    <citation type="submission" date="2022-06" db="UniProtKB">
        <authorList>
            <consortium name="EnsemblMetazoa"/>
        </authorList>
    </citation>
    <scope>IDENTIFICATION</scope>
    <source>
        <strain evidence="3">DF5081</strain>
    </source>
</reference>
<proteinExistence type="predicted"/>
<dbReference type="Gene3D" id="1.25.40.20">
    <property type="entry name" value="Ankyrin repeat-containing domain"/>
    <property type="match status" value="1"/>
</dbReference>
<keyword evidence="1" id="KW-0040">ANK repeat</keyword>
<dbReference type="Pfam" id="PF12796">
    <property type="entry name" value="Ank_2"/>
    <property type="match status" value="1"/>
</dbReference>
<dbReference type="Proteomes" id="UP000005237">
    <property type="component" value="Unassembled WGS sequence"/>
</dbReference>
<feature type="region of interest" description="Disordered" evidence="2">
    <location>
        <begin position="1"/>
        <end position="21"/>
    </location>
</feature>
<dbReference type="SUPFAM" id="SSF48403">
    <property type="entry name" value="Ankyrin repeat"/>
    <property type="match status" value="1"/>
</dbReference>
<sequence length="110" mass="11895">MSAHSGPNGSLEDNGDYLPLEVLGDEDSENHVCEDVIDSLTNKHVECLARFSNNELLAKDSIGQNSLHMAARVGDLNILKYLLDRLPELRDIQSTNGETAAHISAAHGGE</sequence>
<evidence type="ECO:0000313" key="3">
    <source>
        <dbReference type="EnsemblMetazoa" id="CJA42533.1"/>
    </source>
</evidence>
<dbReference type="PROSITE" id="PS50088">
    <property type="entry name" value="ANK_REPEAT"/>
    <property type="match status" value="1"/>
</dbReference>
<evidence type="ECO:0000256" key="2">
    <source>
        <dbReference type="SAM" id="MobiDB-lite"/>
    </source>
</evidence>